<reference evidence="6 7" key="1">
    <citation type="submission" date="2020-03" db="EMBL/GenBank/DDBJ databases">
        <title>Whole genome shotgun sequence of Phytohabitans houttuyneae NBRC 108639.</title>
        <authorList>
            <person name="Komaki H."/>
            <person name="Tamura T."/>
        </authorList>
    </citation>
    <scope>NUCLEOTIDE SEQUENCE [LARGE SCALE GENOMIC DNA]</scope>
    <source>
        <strain evidence="6 7">NBRC 108639</strain>
    </source>
</reference>
<keyword evidence="1 3" id="KW-0238">DNA-binding</keyword>
<organism evidence="6 7">
    <name type="scientific">Phytohabitans houttuyneae</name>
    <dbReference type="NCBI Taxonomy" id="1076126"/>
    <lineage>
        <taxon>Bacteria</taxon>
        <taxon>Bacillati</taxon>
        <taxon>Actinomycetota</taxon>
        <taxon>Actinomycetes</taxon>
        <taxon>Micromonosporales</taxon>
        <taxon>Micromonosporaceae</taxon>
    </lineage>
</organism>
<evidence type="ECO:0000259" key="4">
    <source>
        <dbReference type="PROSITE" id="PS50110"/>
    </source>
</evidence>
<dbReference type="SUPFAM" id="SSF46894">
    <property type="entry name" value="C-terminal effector domain of the bipartite response regulators"/>
    <property type="match status" value="1"/>
</dbReference>
<comment type="caution">
    <text evidence="6">The sequence shown here is derived from an EMBL/GenBank/DDBJ whole genome shotgun (WGS) entry which is preliminary data.</text>
</comment>
<dbReference type="SUPFAM" id="SSF52172">
    <property type="entry name" value="CheY-like"/>
    <property type="match status" value="1"/>
</dbReference>
<protein>
    <submittedName>
        <fullName evidence="6">DNA-binding response regulator</fullName>
    </submittedName>
</protein>
<dbReference type="InterPro" id="IPR011006">
    <property type="entry name" value="CheY-like_superfamily"/>
</dbReference>
<sequence length="214" mass="22993">MRVLVAEDHVVLAGRIAEGLRDAGLAVDVVHDGSAALNAAAITTYDVIVLDRDLPVVHGDQVCRHLAGQGARILMLTAAAGIDERVDGLELGADDYLGKPFAFAELVARVRALGRRAPVGPPILRRGDLVVDRARHRASRGTRPLSLTRKEFGVLELIVAADGQVVSAEELLERVWDANADPFSNVVSVTMTRLRRKLGEPPMIETVVGAGYRI</sequence>
<feature type="domain" description="Response regulatory" evidence="4">
    <location>
        <begin position="2"/>
        <end position="114"/>
    </location>
</feature>
<evidence type="ECO:0000313" key="6">
    <source>
        <dbReference type="EMBL" id="GFJ81958.1"/>
    </source>
</evidence>
<evidence type="ECO:0000256" key="2">
    <source>
        <dbReference type="PROSITE-ProRule" id="PRU00169"/>
    </source>
</evidence>
<keyword evidence="2" id="KW-0597">Phosphoprotein</keyword>
<dbReference type="GO" id="GO:0000156">
    <property type="term" value="F:phosphorelay response regulator activity"/>
    <property type="evidence" value="ECO:0007669"/>
    <property type="project" value="TreeGrafter"/>
</dbReference>
<dbReference type="InterPro" id="IPR039420">
    <property type="entry name" value="WalR-like"/>
</dbReference>
<dbReference type="Proteomes" id="UP000482800">
    <property type="component" value="Unassembled WGS sequence"/>
</dbReference>
<evidence type="ECO:0000259" key="5">
    <source>
        <dbReference type="PROSITE" id="PS51755"/>
    </source>
</evidence>
<dbReference type="Gene3D" id="6.10.250.690">
    <property type="match status" value="1"/>
</dbReference>
<dbReference type="Gene3D" id="1.10.10.10">
    <property type="entry name" value="Winged helix-like DNA-binding domain superfamily/Winged helix DNA-binding domain"/>
    <property type="match status" value="1"/>
</dbReference>
<dbReference type="InterPro" id="IPR036388">
    <property type="entry name" value="WH-like_DNA-bd_sf"/>
</dbReference>
<dbReference type="InterPro" id="IPR016032">
    <property type="entry name" value="Sig_transdc_resp-reg_C-effctor"/>
</dbReference>
<dbReference type="AlphaFoldDB" id="A0A6V8KHS8"/>
<gene>
    <name evidence="6" type="ORF">Phou_061380</name>
</gene>
<dbReference type="GO" id="GO:0005829">
    <property type="term" value="C:cytosol"/>
    <property type="evidence" value="ECO:0007669"/>
    <property type="project" value="TreeGrafter"/>
</dbReference>
<dbReference type="PANTHER" id="PTHR48111">
    <property type="entry name" value="REGULATOR OF RPOS"/>
    <property type="match status" value="1"/>
</dbReference>
<dbReference type="InterPro" id="IPR001789">
    <property type="entry name" value="Sig_transdc_resp-reg_receiver"/>
</dbReference>
<feature type="domain" description="OmpR/PhoB-type" evidence="5">
    <location>
        <begin position="121"/>
        <end position="214"/>
    </location>
</feature>
<evidence type="ECO:0000256" key="1">
    <source>
        <dbReference type="ARBA" id="ARBA00023125"/>
    </source>
</evidence>
<dbReference type="Gene3D" id="3.40.50.2300">
    <property type="match status" value="1"/>
</dbReference>
<evidence type="ECO:0000256" key="3">
    <source>
        <dbReference type="PROSITE-ProRule" id="PRU01091"/>
    </source>
</evidence>
<feature type="DNA-binding region" description="OmpR/PhoB-type" evidence="3">
    <location>
        <begin position="121"/>
        <end position="214"/>
    </location>
</feature>
<evidence type="ECO:0000313" key="7">
    <source>
        <dbReference type="Proteomes" id="UP000482800"/>
    </source>
</evidence>
<dbReference type="RefSeq" id="WP_173061846.1">
    <property type="nucleotide sequence ID" value="NZ_BAABGO010000042.1"/>
</dbReference>
<dbReference type="GO" id="GO:0000976">
    <property type="term" value="F:transcription cis-regulatory region binding"/>
    <property type="evidence" value="ECO:0007669"/>
    <property type="project" value="TreeGrafter"/>
</dbReference>
<accession>A0A6V8KHS8</accession>
<dbReference type="CDD" id="cd00383">
    <property type="entry name" value="trans_reg_C"/>
    <property type="match status" value="1"/>
</dbReference>
<dbReference type="Pfam" id="PF00486">
    <property type="entry name" value="Trans_reg_C"/>
    <property type="match status" value="1"/>
</dbReference>
<proteinExistence type="predicted"/>
<feature type="modified residue" description="4-aspartylphosphate" evidence="2">
    <location>
        <position position="51"/>
    </location>
</feature>
<dbReference type="SMART" id="SM00862">
    <property type="entry name" value="Trans_reg_C"/>
    <property type="match status" value="1"/>
</dbReference>
<keyword evidence="7" id="KW-1185">Reference proteome</keyword>
<dbReference type="PROSITE" id="PS51755">
    <property type="entry name" value="OMPR_PHOB"/>
    <property type="match status" value="1"/>
</dbReference>
<dbReference type="Pfam" id="PF00072">
    <property type="entry name" value="Response_reg"/>
    <property type="match status" value="1"/>
</dbReference>
<dbReference type="EMBL" id="BLPF01000002">
    <property type="protein sequence ID" value="GFJ81958.1"/>
    <property type="molecule type" value="Genomic_DNA"/>
</dbReference>
<dbReference type="PROSITE" id="PS50110">
    <property type="entry name" value="RESPONSE_REGULATORY"/>
    <property type="match status" value="1"/>
</dbReference>
<name>A0A6V8KHS8_9ACTN</name>
<dbReference type="GO" id="GO:0006355">
    <property type="term" value="P:regulation of DNA-templated transcription"/>
    <property type="evidence" value="ECO:0007669"/>
    <property type="project" value="InterPro"/>
</dbReference>
<reference evidence="6 7" key="2">
    <citation type="submission" date="2020-03" db="EMBL/GenBank/DDBJ databases">
        <authorList>
            <person name="Ichikawa N."/>
            <person name="Kimura A."/>
            <person name="Kitahashi Y."/>
            <person name="Uohara A."/>
        </authorList>
    </citation>
    <scope>NUCLEOTIDE SEQUENCE [LARGE SCALE GENOMIC DNA]</scope>
    <source>
        <strain evidence="6 7">NBRC 108639</strain>
    </source>
</reference>
<dbReference type="InterPro" id="IPR001867">
    <property type="entry name" value="OmpR/PhoB-type_DNA-bd"/>
</dbReference>
<dbReference type="PANTHER" id="PTHR48111:SF36">
    <property type="entry name" value="TRANSCRIPTIONAL REGULATORY PROTEIN CUTR"/>
    <property type="match status" value="1"/>
</dbReference>
<dbReference type="GO" id="GO:0032993">
    <property type="term" value="C:protein-DNA complex"/>
    <property type="evidence" value="ECO:0007669"/>
    <property type="project" value="TreeGrafter"/>
</dbReference>
<dbReference type="SMART" id="SM00448">
    <property type="entry name" value="REC"/>
    <property type="match status" value="1"/>
</dbReference>